<accession>A0ABT4CSZ1</accession>
<reference evidence="2" key="1">
    <citation type="submission" date="2022-12" db="EMBL/GenBank/DDBJ databases">
        <authorList>
            <person name="Wang J."/>
        </authorList>
    </citation>
    <scope>NUCLEOTIDE SEQUENCE</scope>
    <source>
        <strain evidence="2">HY-42-06</strain>
    </source>
</reference>
<feature type="transmembrane region" description="Helical" evidence="1">
    <location>
        <begin position="67"/>
        <end position="85"/>
    </location>
</feature>
<comment type="caution">
    <text evidence="2">The sequence shown here is derived from an EMBL/GenBank/DDBJ whole genome shotgun (WGS) entry which is preliminary data.</text>
</comment>
<dbReference type="EMBL" id="JAPQES010000003">
    <property type="protein sequence ID" value="MCY6371161.1"/>
    <property type="molecule type" value="Genomic_DNA"/>
</dbReference>
<evidence type="ECO:0000313" key="2">
    <source>
        <dbReference type="EMBL" id="MCY6371161.1"/>
    </source>
</evidence>
<feature type="transmembrane region" description="Helical" evidence="1">
    <location>
        <begin position="46"/>
        <end position="62"/>
    </location>
</feature>
<dbReference type="RefSeq" id="WP_268050018.1">
    <property type="nucleotide sequence ID" value="NZ_JAPQES010000003.1"/>
</dbReference>
<evidence type="ECO:0000313" key="3">
    <source>
        <dbReference type="Proteomes" id="UP001079657"/>
    </source>
</evidence>
<name>A0ABT4CSZ1_9CLOT</name>
<dbReference type="Proteomes" id="UP001079657">
    <property type="component" value="Unassembled WGS sequence"/>
</dbReference>
<sequence length="130" mass="14800">MINSNNKRNRVIYGILILVVIFLGLSSRKFYSIIPKFIGEYAGDTLWGLMIFLMIGFCFRTYSIRKVAVMAIIFSYSIEISQLYHARWIDSVRHTTIGGLILGFGFLWSDLLCYTAGIVIGTCIDKVIKN</sequence>
<keyword evidence="1" id="KW-0472">Membrane</keyword>
<gene>
    <name evidence="2" type="ORF">OXH55_10995</name>
</gene>
<keyword evidence="3" id="KW-1185">Reference proteome</keyword>
<evidence type="ECO:0000256" key="1">
    <source>
        <dbReference type="SAM" id="Phobius"/>
    </source>
</evidence>
<feature type="transmembrane region" description="Helical" evidence="1">
    <location>
        <begin position="97"/>
        <end position="124"/>
    </location>
</feature>
<dbReference type="InterPro" id="IPR021257">
    <property type="entry name" value="DUF2809"/>
</dbReference>
<dbReference type="Pfam" id="PF10990">
    <property type="entry name" value="DUF2809"/>
    <property type="match status" value="1"/>
</dbReference>
<keyword evidence="1" id="KW-1133">Transmembrane helix</keyword>
<organism evidence="2 3">
    <name type="scientific">Clostridium ganghwense</name>
    <dbReference type="NCBI Taxonomy" id="312089"/>
    <lineage>
        <taxon>Bacteria</taxon>
        <taxon>Bacillati</taxon>
        <taxon>Bacillota</taxon>
        <taxon>Clostridia</taxon>
        <taxon>Eubacteriales</taxon>
        <taxon>Clostridiaceae</taxon>
        <taxon>Clostridium</taxon>
    </lineage>
</organism>
<feature type="transmembrane region" description="Helical" evidence="1">
    <location>
        <begin position="12"/>
        <end position="34"/>
    </location>
</feature>
<keyword evidence="1" id="KW-0812">Transmembrane</keyword>
<protein>
    <submittedName>
        <fullName evidence="2">DUF2809 domain-containing protein</fullName>
    </submittedName>
</protein>
<proteinExistence type="predicted"/>